<accession>A0A1X7VAM3</accession>
<dbReference type="InParanoid" id="A0A1X7VAM3"/>
<dbReference type="AlphaFoldDB" id="A0A1X7VAM3"/>
<organism evidence="1">
    <name type="scientific">Amphimedon queenslandica</name>
    <name type="common">Sponge</name>
    <dbReference type="NCBI Taxonomy" id="400682"/>
    <lineage>
        <taxon>Eukaryota</taxon>
        <taxon>Metazoa</taxon>
        <taxon>Porifera</taxon>
        <taxon>Demospongiae</taxon>
        <taxon>Heteroscleromorpha</taxon>
        <taxon>Haplosclerida</taxon>
        <taxon>Niphatidae</taxon>
        <taxon>Amphimedon</taxon>
    </lineage>
</organism>
<dbReference type="EnsemblMetazoa" id="Aqu2.1.37043_001">
    <property type="protein sequence ID" value="Aqu2.1.37043_001"/>
    <property type="gene ID" value="Aqu2.1.37043"/>
</dbReference>
<evidence type="ECO:0000313" key="1">
    <source>
        <dbReference type="EnsemblMetazoa" id="Aqu2.1.37043_001"/>
    </source>
</evidence>
<name>A0A1X7VAM3_AMPQE</name>
<protein>
    <submittedName>
        <fullName evidence="1">Uncharacterized protein</fullName>
    </submittedName>
</protein>
<sequence>MHITLGNFQRLFNLLEEECHQFNLSISKSCASSGSSFRDISKPDLLLRHWTKNKQF</sequence>
<proteinExistence type="predicted"/>
<reference evidence="1" key="1">
    <citation type="submission" date="2017-05" db="UniProtKB">
        <authorList>
            <consortium name="EnsemblMetazoa"/>
        </authorList>
    </citation>
    <scope>IDENTIFICATION</scope>
</reference>